<gene>
    <name evidence="1" type="ORF">HD596_002868</name>
</gene>
<evidence type="ECO:0000313" key="1">
    <source>
        <dbReference type="EMBL" id="MBB5776112.1"/>
    </source>
</evidence>
<reference evidence="1 2" key="1">
    <citation type="submission" date="2020-08" db="EMBL/GenBank/DDBJ databases">
        <title>Sequencing the genomes of 1000 actinobacteria strains.</title>
        <authorList>
            <person name="Klenk H.-P."/>
        </authorList>
    </citation>
    <scope>NUCLEOTIDE SEQUENCE [LARGE SCALE GENOMIC DNA]</scope>
    <source>
        <strain evidence="1 2">DSM 45507</strain>
    </source>
</reference>
<evidence type="ECO:0000313" key="2">
    <source>
        <dbReference type="Proteomes" id="UP000579153"/>
    </source>
</evidence>
<keyword evidence="2" id="KW-1185">Reference proteome</keyword>
<organism evidence="1 2">
    <name type="scientific">Nonomuraea jabiensis</name>
    <dbReference type="NCBI Taxonomy" id="882448"/>
    <lineage>
        <taxon>Bacteria</taxon>
        <taxon>Bacillati</taxon>
        <taxon>Actinomycetota</taxon>
        <taxon>Actinomycetes</taxon>
        <taxon>Streptosporangiales</taxon>
        <taxon>Streptosporangiaceae</taxon>
        <taxon>Nonomuraea</taxon>
    </lineage>
</organism>
<dbReference type="AlphaFoldDB" id="A0A7W9LA04"/>
<dbReference type="Proteomes" id="UP000579153">
    <property type="component" value="Unassembled WGS sequence"/>
</dbReference>
<dbReference type="EMBL" id="JACHMB010000001">
    <property type="protein sequence ID" value="MBB5776112.1"/>
    <property type="molecule type" value="Genomic_DNA"/>
</dbReference>
<protein>
    <recommendedName>
        <fullName evidence="3">Polyketide cyclase / dehydrase and lipid transport</fullName>
    </recommendedName>
</protein>
<dbReference type="RefSeq" id="WP_185069692.1">
    <property type="nucleotide sequence ID" value="NZ_JACHMB010000001.1"/>
</dbReference>
<name>A0A7W9LA04_9ACTN</name>
<accession>A0A7W9LA04</accession>
<comment type="caution">
    <text evidence="1">The sequence shown here is derived from an EMBL/GenBank/DDBJ whole genome shotgun (WGS) entry which is preliminary data.</text>
</comment>
<sequence>MSRRLITEVAGVIEAPVERVWPEIVRTVPRTELGEHVLAYQGGWWYRGEWSVTPVPGGTRLVHRVYDVAGQGWAVALANRLFIGFRERTRRSFAEGLVHLGNRLGCATRLT</sequence>
<proteinExistence type="predicted"/>
<evidence type="ECO:0008006" key="3">
    <source>
        <dbReference type="Google" id="ProtNLM"/>
    </source>
</evidence>